<reference evidence="2" key="1">
    <citation type="submission" date="2023-08" db="EMBL/GenBank/DDBJ databases">
        <title>A de novo genome assembly of Solanum verrucosum Schlechtendal, a Mexican diploid species geographically isolated from the other diploid A-genome species in potato relatives.</title>
        <authorList>
            <person name="Hosaka K."/>
        </authorList>
    </citation>
    <scope>NUCLEOTIDE SEQUENCE</scope>
    <source>
        <tissue evidence="2">Young leaves</tissue>
    </source>
</reference>
<evidence type="ECO:0000313" key="2">
    <source>
        <dbReference type="EMBL" id="WMV59644.1"/>
    </source>
</evidence>
<evidence type="ECO:0008006" key="4">
    <source>
        <dbReference type="Google" id="ProtNLM"/>
    </source>
</evidence>
<feature type="compositionally biased region" description="Pro residues" evidence="1">
    <location>
        <begin position="49"/>
        <end position="60"/>
    </location>
</feature>
<sequence length="126" mass="14080">MDRDVRKLRTKEIKSVKVQWKHRLVEEATWETDKDMRDKYPQLLDDSAQPPPVALLPPPSSSHLFSPCSLPSLLTGENGETNRRLSLVSPISESSLLCLSLNCSGHRAPSNQHQQPARRATTSPAN</sequence>
<dbReference type="Proteomes" id="UP001234989">
    <property type="component" value="Chromosome 12"/>
</dbReference>
<name>A0AAF1A3Z2_SOLVR</name>
<evidence type="ECO:0000313" key="3">
    <source>
        <dbReference type="Proteomes" id="UP001234989"/>
    </source>
</evidence>
<evidence type="ECO:0000256" key="1">
    <source>
        <dbReference type="SAM" id="MobiDB-lite"/>
    </source>
</evidence>
<keyword evidence="3" id="KW-1185">Reference proteome</keyword>
<organism evidence="2 3">
    <name type="scientific">Solanum verrucosum</name>
    <dbReference type="NCBI Taxonomy" id="315347"/>
    <lineage>
        <taxon>Eukaryota</taxon>
        <taxon>Viridiplantae</taxon>
        <taxon>Streptophyta</taxon>
        <taxon>Embryophyta</taxon>
        <taxon>Tracheophyta</taxon>
        <taxon>Spermatophyta</taxon>
        <taxon>Magnoliopsida</taxon>
        <taxon>eudicotyledons</taxon>
        <taxon>Gunneridae</taxon>
        <taxon>Pentapetalae</taxon>
        <taxon>asterids</taxon>
        <taxon>lamiids</taxon>
        <taxon>Solanales</taxon>
        <taxon>Solanaceae</taxon>
        <taxon>Solanoideae</taxon>
        <taxon>Solaneae</taxon>
        <taxon>Solanum</taxon>
    </lineage>
</organism>
<protein>
    <recommendedName>
        <fullName evidence="4">Chromo domain-containing protein</fullName>
    </recommendedName>
</protein>
<accession>A0AAF1A3Z2</accession>
<feature type="compositionally biased region" description="Polar residues" evidence="1">
    <location>
        <begin position="109"/>
        <end position="126"/>
    </location>
</feature>
<feature type="region of interest" description="Disordered" evidence="1">
    <location>
        <begin position="41"/>
        <end position="63"/>
    </location>
</feature>
<proteinExistence type="predicted"/>
<feature type="region of interest" description="Disordered" evidence="1">
    <location>
        <begin position="105"/>
        <end position="126"/>
    </location>
</feature>
<dbReference type="EMBL" id="CP133623">
    <property type="protein sequence ID" value="WMV59644.1"/>
    <property type="molecule type" value="Genomic_DNA"/>
</dbReference>
<gene>
    <name evidence="2" type="ORF">MTR67_053029</name>
</gene>
<dbReference type="AlphaFoldDB" id="A0AAF1A3Z2"/>